<name>A0A834IGC6_RHYFE</name>
<accession>A0A834IGC6</accession>
<gene>
    <name evidence="2" type="ORF">GWI33_006269</name>
</gene>
<evidence type="ECO:0000313" key="3">
    <source>
        <dbReference type="Proteomes" id="UP000625711"/>
    </source>
</evidence>
<evidence type="ECO:0000313" key="2">
    <source>
        <dbReference type="EMBL" id="KAF7280224.1"/>
    </source>
</evidence>
<dbReference type="EMBL" id="JAACXV010000311">
    <property type="protein sequence ID" value="KAF7280224.1"/>
    <property type="molecule type" value="Genomic_DNA"/>
</dbReference>
<evidence type="ECO:0000256" key="1">
    <source>
        <dbReference type="SAM" id="MobiDB-lite"/>
    </source>
</evidence>
<dbReference type="Proteomes" id="UP000625711">
    <property type="component" value="Unassembled WGS sequence"/>
</dbReference>
<reference evidence="2" key="1">
    <citation type="submission" date="2020-08" db="EMBL/GenBank/DDBJ databases">
        <title>Genome sequencing and assembly of the red palm weevil Rhynchophorus ferrugineus.</title>
        <authorList>
            <person name="Dias G.B."/>
            <person name="Bergman C.M."/>
            <person name="Manee M."/>
        </authorList>
    </citation>
    <scope>NUCLEOTIDE SEQUENCE</scope>
    <source>
        <strain evidence="2">AA-2017</strain>
        <tissue evidence="2">Whole larva</tissue>
    </source>
</reference>
<protein>
    <submittedName>
        <fullName evidence="2">Uncharacterized protein</fullName>
    </submittedName>
</protein>
<feature type="compositionally biased region" description="Basic and acidic residues" evidence="1">
    <location>
        <begin position="71"/>
        <end position="86"/>
    </location>
</feature>
<feature type="region of interest" description="Disordered" evidence="1">
    <location>
        <begin position="1"/>
        <end position="86"/>
    </location>
</feature>
<dbReference type="AlphaFoldDB" id="A0A834IGC6"/>
<proteinExistence type="predicted"/>
<comment type="caution">
    <text evidence="2">The sequence shown here is derived from an EMBL/GenBank/DDBJ whole genome shotgun (WGS) entry which is preliminary data.</text>
</comment>
<sequence>MEIPKPARSLFPSEQDNAADYPDDASPPVRFAVLNNTPDKFNSINKKAEMPPSAIKPSTTVSGRRHRRRQRPVDYDAPDHLLPRQQ</sequence>
<keyword evidence="3" id="KW-1185">Reference proteome</keyword>
<feature type="compositionally biased region" description="Polar residues" evidence="1">
    <location>
        <begin position="34"/>
        <end position="45"/>
    </location>
</feature>
<organism evidence="2 3">
    <name type="scientific">Rhynchophorus ferrugineus</name>
    <name type="common">Red palm weevil</name>
    <name type="synonym">Curculio ferrugineus</name>
    <dbReference type="NCBI Taxonomy" id="354439"/>
    <lineage>
        <taxon>Eukaryota</taxon>
        <taxon>Metazoa</taxon>
        <taxon>Ecdysozoa</taxon>
        <taxon>Arthropoda</taxon>
        <taxon>Hexapoda</taxon>
        <taxon>Insecta</taxon>
        <taxon>Pterygota</taxon>
        <taxon>Neoptera</taxon>
        <taxon>Endopterygota</taxon>
        <taxon>Coleoptera</taxon>
        <taxon>Polyphaga</taxon>
        <taxon>Cucujiformia</taxon>
        <taxon>Curculionidae</taxon>
        <taxon>Dryophthorinae</taxon>
        <taxon>Rhynchophorus</taxon>
    </lineage>
</organism>